<sequence>PIKASFATELNLTLLAGDADDRYYVVPGRKLKDRKPASIGEEPDVSSLQMVDEWANIKITVQSAEPCCMWRYPVETVSQ</sequence>
<dbReference type="Gene3D" id="2.70.98.10">
    <property type="match status" value="1"/>
</dbReference>
<dbReference type="InterPro" id="IPR014718">
    <property type="entry name" value="GH-type_carb-bd"/>
</dbReference>
<evidence type="ECO:0000313" key="2">
    <source>
        <dbReference type="EMBL" id="GAH95368.1"/>
    </source>
</evidence>
<comment type="caution">
    <text evidence="2">The sequence shown here is derived from an EMBL/GenBank/DDBJ whole genome shotgun (WGS) entry which is preliminary data.</text>
</comment>
<organism evidence="2">
    <name type="scientific">marine sediment metagenome</name>
    <dbReference type="NCBI Taxonomy" id="412755"/>
    <lineage>
        <taxon>unclassified sequences</taxon>
        <taxon>metagenomes</taxon>
        <taxon>ecological metagenomes</taxon>
    </lineage>
</organism>
<gene>
    <name evidence="2" type="ORF">S03H2_71895</name>
</gene>
<dbReference type="GO" id="GO:0003824">
    <property type="term" value="F:catalytic activity"/>
    <property type="evidence" value="ECO:0007669"/>
    <property type="project" value="InterPro"/>
</dbReference>
<dbReference type="GO" id="GO:0030246">
    <property type="term" value="F:carbohydrate binding"/>
    <property type="evidence" value="ECO:0007669"/>
    <property type="project" value="InterPro"/>
</dbReference>
<name>X1LMK0_9ZZZZ</name>
<dbReference type="GO" id="GO:0005975">
    <property type="term" value="P:carbohydrate metabolic process"/>
    <property type="evidence" value="ECO:0007669"/>
    <property type="project" value="InterPro"/>
</dbReference>
<dbReference type="AlphaFoldDB" id="X1LMK0"/>
<evidence type="ECO:0000259" key="1">
    <source>
        <dbReference type="Pfam" id="PF09095"/>
    </source>
</evidence>
<feature type="non-terminal residue" evidence="2">
    <location>
        <position position="79"/>
    </location>
</feature>
<dbReference type="SUPFAM" id="SSF74650">
    <property type="entry name" value="Galactose mutarotase-like"/>
    <property type="match status" value="1"/>
</dbReference>
<protein>
    <recommendedName>
        <fullName evidence="1">Alpha-amylase/4-alpha-glucanotransferase C-terminal domain-containing protein</fullName>
    </recommendedName>
</protein>
<dbReference type="Pfam" id="PF09095">
    <property type="entry name" value="AmyA-gluTrfs_C"/>
    <property type="match status" value="1"/>
</dbReference>
<accession>X1LMK0</accession>
<dbReference type="InterPro" id="IPR015179">
    <property type="entry name" value="A-amylase/a-glucTrfase_C"/>
</dbReference>
<proteinExistence type="predicted"/>
<reference evidence="2" key="1">
    <citation type="journal article" date="2014" name="Front. Microbiol.">
        <title>High frequency of phylogenetically diverse reductive dehalogenase-homologous genes in deep subseafloor sedimentary metagenomes.</title>
        <authorList>
            <person name="Kawai M."/>
            <person name="Futagami T."/>
            <person name="Toyoda A."/>
            <person name="Takaki Y."/>
            <person name="Nishi S."/>
            <person name="Hori S."/>
            <person name="Arai W."/>
            <person name="Tsubouchi T."/>
            <person name="Morono Y."/>
            <person name="Uchiyama I."/>
            <person name="Ito T."/>
            <person name="Fujiyama A."/>
            <person name="Inagaki F."/>
            <person name="Takami H."/>
        </authorList>
    </citation>
    <scope>NUCLEOTIDE SEQUENCE</scope>
    <source>
        <strain evidence="2">Expedition CK06-06</strain>
    </source>
</reference>
<feature type="non-terminal residue" evidence="2">
    <location>
        <position position="1"/>
    </location>
</feature>
<feature type="domain" description="Alpha-amylase/4-alpha-glucanotransferase C-terminal" evidence="1">
    <location>
        <begin position="3"/>
        <end position="79"/>
    </location>
</feature>
<dbReference type="EMBL" id="BARU01048327">
    <property type="protein sequence ID" value="GAH95368.1"/>
    <property type="molecule type" value="Genomic_DNA"/>
</dbReference>
<dbReference type="InterPro" id="IPR011013">
    <property type="entry name" value="Gal_mutarotase_sf_dom"/>
</dbReference>